<dbReference type="AlphaFoldDB" id="A0A8X6UK68"/>
<dbReference type="EMBL" id="BMAW01082584">
    <property type="protein sequence ID" value="GFU29847.1"/>
    <property type="molecule type" value="Genomic_DNA"/>
</dbReference>
<gene>
    <name evidence="1" type="ORF">NPIL_288141</name>
</gene>
<protein>
    <submittedName>
        <fullName evidence="1">Uncharacterized protein</fullName>
    </submittedName>
</protein>
<organism evidence="1 2">
    <name type="scientific">Nephila pilipes</name>
    <name type="common">Giant wood spider</name>
    <name type="synonym">Nephila maculata</name>
    <dbReference type="NCBI Taxonomy" id="299642"/>
    <lineage>
        <taxon>Eukaryota</taxon>
        <taxon>Metazoa</taxon>
        <taxon>Ecdysozoa</taxon>
        <taxon>Arthropoda</taxon>
        <taxon>Chelicerata</taxon>
        <taxon>Arachnida</taxon>
        <taxon>Araneae</taxon>
        <taxon>Araneomorphae</taxon>
        <taxon>Entelegynae</taxon>
        <taxon>Araneoidea</taxon>
        <taxon>Nephilidae</taxon>
        <taxon>Nephila</taxon>
    </lineage>
</organism>
<evidence type="ECO:0000313" key="1">
    <source>
        <dbReference type="EMBL" id="GFU29847.1"/>
    </source>
</evidence>
<accession>A0A8X6UK68</accession>
<reference evidence="1" key="1">
    <citation type="submission" date="2020-08" db="EMBL/GenBank/DDBJ databases">
        <title>Multicomponent nature underlies the extraordinary mechanical properties of spider dragline silk.</title>
        <authorList>
            <person name="Kono N."/>
            <person name="Nakamura H."/>
            <person name="Mori M."/>
            <person name="Yoshida Y."/>
            <person name="Ohtoshi R."/>
            <person name="Malay A.D."/>
            <person name="Moran D.A.P."/>
            <person name="Tomita M."/>
            <person name="Numata K."/>
            <person name="Arakawa K."/>
        </authorList>
    </citation>
    <scope>NUCLEOTIDE SEQUENCE</scope>
</reference>
<name>A0A8X6UK68_NEPPI</name>
<proteinExistence type="predicted"/>
<comment type="caution">
    <text evidence="1">The sequence shown here is derived from an EMBL/GenBank/DDBJ whole genome shotgun (WGS) entry which is preliminary data.</text>
</comment>
<sequence>MDVNTYVTYRRMSGKCAKHVSLSDPLRKENKKKCFGARSWWMYNTSYIALRQEIAFPDCSMRAAAVVQKTPLSTPVNLWANTLDE</sequence>
<dbReference type="Proteomes" id="UP000887013">
    <property type="component" value="Unassembled WGS sequence"/>
</dbReference>
<keyword evidence="2" id="KW-1185">Reference proteome</keyword>
<evidence type="ECO:0000313" key="2">
    <source>
        <dbReference type="Proteomes" id="UP000887013"/>
    </source>
</evidence>